<dbReference type="Gene3D" id="3.60.110.10">
    <property type="entry name" value="Carbon-nitrogen hydrolase"/>
    <property type="match status" value="1"/>
</dbReference>
<dbReference type="InterPro" id="IPR036526">
    <property type="entry name" value="C-N_Hydrolase_sf"/>
</dbReference>
<dbReference type="GO" id="GO:0016811">
    <property type="term" value="F:hydrolase activity, acting on carbon-nitrogen (but not peptide) bonds, in linear amides"/>
    <property type="evidence" value="ECO:0007669"/>
    <property type="project" value="TreeGrafter"/>
</dbReference>
<evidence type="ECO:0000313" key="4">
    <source>
        <dbReference type="Proteomes" id="UP000192772"/>
    </source>
</evidence>
<dbReference type="OrthoDB" id="9811121at2"/>
<accession>A0A1X0CY60</accession>
<comment type="caution">
    <text evidence="3">The sequence shown here is derived from an EMBL/GenBank/DDBJ whole genome shotgun (WGS) entry which is preliminary data.</text>
</comment>
<dbReference type="Proteomes" id="UP000192772">
    <property type="component" value="Unassembled WGS sequence"/>
</dbReference>
<dbReference type="Pfam" id="PF00795">
    <property type="entry name" value="CN_hydrolase"/>
    <property type="match status" value="1"/>
</dbReference>
<feature type="domain" description="CN hydrolase" evidence="2">
    <location>
        <begin position="2"/>
        <end position="262"/>
    </location>
</feature>
<dbReference type="InterPro" id="IPR003010">
    <property type="entry name" value="C-N_Hydrolase"/>
</dbReference>
<organism evidence="3 4">
    <name type="scientific">Mycolicibacterium elephantis</name>
    <dbReference type="NCBI Taxonomy" id="81858"/>
    <lineage>
        <taxon>Bacteria</taxon>
        <taxon>Bacillati</taxon>
        <taxon>Actinomycetota</taxon>
        <taxon>Actinomycetes</taxon>
        <taxon>Mycobacteriales</taxon>
        <taxon>Mycobacteriaceae</taxon>
        <taxon>Mycolicibacterium</taxon>
    </lineage>
</organism>
<evidence type="ECO:0000256" key="1">
    <source>
        <dbReference type="ARBA" id="ARBA00022801"/>
    </source>
</evidence>
<dbReference type="RefSeq" id="WP_083043174.1">
    <property type="nucleotide sequence ID" value="NZ_MVHP01000016.1"/>
</dbReference>
<name>A0A1X0CY60_9MYCO</name>
<dbReference type="PANTHER" id="PTHR43674:SF2">
    <property type="entry name" value="BETA-UREIDOPROPIONASE"/>
    <property type="match status" value="1"/>
</dbReference>
<dbReference type="AlphaFoldDB" id="A0A1X0CY60"/>
<protein>
    <submittedName>
        <fullName evidence="3">Carbon-nitrogen hydrolase family protein</fullName>
    </submittedName>
</protein>
<gene>
    <name evidence="3" type="ORF">BST23_15000</name>
</gene>
<keyword evidence="1 3" id="KW-0378">Hydrolase</keyword>
<proteinExistence type="predicted"/>
<dbReference type="SUPFAM" id="SSF56317">
    <property type="entry name" value="Carbon-nitrogen hydrolase"/>
    <property type="match status" value="1"/>
</dbReference>
<reference evidence="3 4" key="1">
    <citation type="submission" date="2017-02" db="EMBL/GenBank/DDBJ databases">
        <title>The new phylogeny of genus Mycobacterium.</title>
        <authorList>
            <person name="Tortoli E."/>
            <person name="Trovato A."/>
            <person name="Cirillo D.M."/>
        </authorList>
    </citation>
    <scope>NUCLEOTIDE SEQUENCE [LARGE SCALE GENOMIC DNA]</scope>
    <source>
        <strain evidence="3 4">FI-09383</strain>
    </source>
</reference>
<sequence>MVLAAAIQLEAVVGDVDANLAACERLADEAGRAGARVIALPEFFTTGIGFVDALKDAALPPDGKATELLTALARRHGALVGGSFLCRDADGHVRNAYLAADAGGVVGRHDKDLPTMWENAFYVGGHDDGVFHVNDHDVGAAVCWELMRTGTVKRLRSRVDLVMTGSGWWSIPPWPPRFVFDRWERGNAATARLAAASFAKYVGAPVVHAAHAGALTCPMPLLPMRYRGHFEGATLITDARGKVIAERRAEQGEGVVLGEIEIGRCAPLLDPPNRFWLHPRGPLPTVVWHYQRWHGRRWYRRHVMRAATPSAAGVGDGARD</sequence>
<dbReference type="InterPro" id="IPR050345">
    <property type="entry name" value="Aliph_Amidase/BUP"/>
</dbReference>
<evidence type="ECO:0000259" key="2">
    <source>
        <dbReference type="PROSITE" id="PS50263"/>
    </source>
</evidence>
<dbReference type="CDD" id="cd07197">
    <property type="entry name" value="nitrilase"/>
    <property type="match status" value="1"/>
</dbReference>
<dbReference type="EMBL" id="MVHP01000016">
    <property type="protein sequence ID" value="ORA65114.1"/>
    <property type="molecule type" value="Genomic_DNA"/>
</dbReference>
<dbReference type="STRING" id="81858.BST23_15000"/>
<dbReference type="PANTHER" id="PTHR43674">
    <property type="entry name" value="NITRILASE C965.09-RELATED"/>
    <property type="match status" value="1"/>
</dbReference>
<evidence type="ECO:0000313" key="3">
    <source>
        <dbReference type="EMBL" id="ORA65114.1"/>
    </source>
</evidence>
<dbReference type="PROSITE" id="PS50263">
    <property type="entry name" value="CN_HYDROLASE"/>
    <property type="match status" value="1"/>
</dbReference>